<dbReference type="AlphaFoldDB" id="A0A0X8GZ79"/>
<dbReference type="InterPro" id="IPR003352">
    <property type="entry name" value="PTS_EIIC"/>
</dbReference>
<dbReference type="RefSeq" id="WP_067631534.1">
    <property type="nucleotide sequence ID" value="NZ_CP013213.1"/>
</dbReference>
<sequence>MERINTFLEEKILPYAGKLQGQKHFHAVFLGMSMAMPLIIIGSLSMVIGNLPIPNWTETLTKFGNVGGVLSKITNGSFGVMALVVAFGVAYNLAKEYGLPDVSVGIISLSAFIIITPSVLDGEGLSGIDYSKLGSGGLFSAIVLALVSVEIYRFIVKMDWTIKMPETVPSGVSAAFSSIIPGFAILFIWAFLDYFARQTGSQGLHDVVTTLIGIPLTRIGSGLGGTLVAIILSSVFWFLGIHGTDLIGAVMYPIWFSLMDANRLAFEAGKQIPNIISYPFMMNFVWLGGGGATLALAILLAFFSKSKQMKTMGKLSIVPSVFNINEPLMFGVPIVLNPVMLIPYIFVPVINLLVVYTLMNFNLVARPVGINPSWTMPIGLSGAIATNWNIGAILLQFMILALDLCLYYPFFKTMDKKQLADEQKLIAK</sequence>
<feature type="transmembrane region" description="Helical" evidence="9">
    <location>
        <begin position="342"/>
        <end position="365"/>
    </location>
</feature>
<dbReference type="InterPro" id="IPR051088">
    <property type="entry name" value="PTS_Sugar-EIIC/EIIB"/>
</dbReference>
<feature type="transmembrane region" description="Helical" evidence="9">
    <location>
        <begin position="73"/>
        <end position="91"/>
    </location>
</feature>
<comment type="function">
    <text evidence="8">The phosphoenolpyruvate-dependent sugar phosphotransferase system (PTS), a major carbohydrate active -transport system, catalyzes the phosphorylation of incoming sugar substrates concomitant with their translocation across the cell membrane.</text>
</comment>
<keyword evidence="7 8" id="KW-0472">Membrane</keyword>
<feature type="domain" description="PTS EIIC type-3" evidence="10">
    <location>
        <begin position="8"/>
        <end position="410"/>
    </location>
</feature>
<dbReference type="EMBL" id="CP013213">
    <property type="protein sequence ID" value="AMC93095.1"/>
    <property type="molecule type" value="Genomic_DNA"/>
</dbReference>
<dbReference type="Pfam" id="PF02378">
    <property type="entry name" value="PTS_EIIC"/>
    <property type="match status" value="1"/>
</dbReference>
<evidence type="ECO:0000256" key="6">
    <source>
        <dbReference type="ARBA" id="ARBA00022989"/>
    </source>
</evidence>
<dbReference type="PANTHER" id="PTHR33989">
    <property type="match status" value="1"/>
</dbReference>
<dbReference type="GO" id="GO:0005886">
    <property type="term" value="C:plasma membrane"/>
    <property type="evidence" value="ECO:0007669"/>
    <property type="project" value="UniProtKB-SubCell"/>
</dbReference>
<dbReference type="NCBIfam" id="TIGR00410">
    <property type="entry name" value="lacE"/>
    <property type="match status" value="1"/>
</dbReference>
<feature type="transmembrane region" description="Helical" evidence="9">
    <location>
        <begin position="136"/>
        <end position="156"/>
    </location>
</feature>
<evidence type="ECO:0000256" key="1">
    <source>
        <dbReference type="ARBA" id="ARBA00004651"/>
    </source>
</evidence>
<keyword evidence="12" id="KW-1185">Reference proteome</keyword>
<feature type="transmembrane region" description="Helical" evidence="9">
    <location>
        <begin position="212"/>
        <end position="239"/>
    </location>
</feature>
<dbReference type="PANTHER" id="PTHR33989:SF11">
    <property type="entry name" value="LICHENAN PERMEASE IIC COMPONENT"/>
    <property type="match status" value="1"/>
</dbReference>
<dbReference type="OrthoDB" id="1550290at2"/>
<evidence type="ECO:0000256" key="7">
    <source>
        <dbReference type="ARBA" id="ARBA00023136"/>
    </source>
</evidence>
<comment type="subcellular location">
    <subcellularLocation>
        <location evidence="1">Cell membrane</location>
        <topology evidence="1">Multi-pass membrane protein</topology>
    </subcellularLocation>
</comment>
<organism evidence="11 12">
    <name type="scientific">Erysipelothrix larvae</name>
    <dbReference type="NCBI Taxonomy" id="1514105"/>
    <lineage>
        <taxon>Bacteria</taxon>
        <taxon>Bacillati</taxon>
        <taxon>Bacillota</taxon>
        <taxon>Erysipelotrichia</taxon>
        <taxon>Erysipelotrichales</taxon>
        <taxon>Erysipelotrichaceae</taxon>
        <taxon>Erysipelothrix</taxon>
    </lineage>
</organism>
<evidence type="ECO:0000256" key="9">
    <source>
        <dbReference type="SAM" id="Phobius"/>
    </source>
</evidence>
<dbReference type="InterPro" id="IPR004796">
    <property type="entry name" value="PTS_IIC_cello"/>
</dbReference>
<name>A0A0X8GZ79_9FIRM</name>
<dbReference type="STRING" id="1514105.AOC36_03615"/>
<dbReference type="InterPro" id="IPR004501">
    <property type="entry name" value="PTS_EIIC_3"/>
</dbReference>
<evidence type="ECO:0000256" key="8">
    <source>
        <dbReference type="PIRNR" id="PIRNR006351"/>
    </source>
</evidence>
<feature type="transmembrane region" description="Helical" evidence="9">
    <location>
        <begin position="284"/>
        <end position="303"/>
    </location>
</feature>
<reference evidence="11 12" key="1">
    <citation type="submission" date="2015-10" db="EMBL/GenBank/DDBJ databases">
        <title>Erysipelothrix larvae sp. LV19 isolated from the larval gut of the rhinoceros beetle, Trypoxylus dichotomus.</title>
        <authorList>
            <person name="Lim S."/>
            <person name="Kim B.-C."/>
        </authorList>
    </citation>
    <scope>NUCLEOTIDE SEQUENCE [LARGE SCALE GENOMIC DNA]</scope>
    <source>
        <strain evidence="11 12">LV19</strain>
    </source>
</reference>
<dbReference type="Proteomes" id="UP000063781">
    <property type="component" value="Chromosome"/>
</dbReference>
<dbReference type="KEGG" id="erl:AOC36_03615"/>
<feature type="transmembrane region" description="Helical" evidence="9">
    <location>
        <begin position="27"/>
        <end position="53"/>
    </location>
</feature>
<evidence type="ECO:0000256" key="4">
    <source>
        <dbReference type="ARBA" id="ARBA00022597"/>
    </source>
</evidence>
<evidence type="ECO:0000259" key="10">
    <source>
        <dbReference type="PROSITE" id="PS51105"/>
    </source>
</evidence>
<feature type="transmembrane region" description="Helical" evidence="9">
    <location>
        <begin position="168"/>
        <end position="192"/>
    </location>
</feature>
<proteinExistence type="predicted"/>
<keyword evidence="5 9" id="KW-0812">Transmembrane</keyword>
<dbReference type="PROSITE" id="PS51105">
    <property type="entry name" value="PTS_EIIC_TYPE_3"/>
    <property type="match status" value="1"/>
</dbReference>
<evidence type="ECO:0000313" key="12">
    <source>
        <dbReference type="Proteomes" id="UP000063781"/>
    </source>
</evidence>
<keyword evidence="3 8" id="KW-1003">Cell membrane</keyword>
<keyword evidence="4 8" id="KW-0762">Sugar transport</keyword>
<accession>A0A0X8GZ79</accession>
<dbReference type="GO" id="GO:0008982">
    <property type="term" value="F:protein-N(PI)-phosphohistidine-sugar phosphotransferase activity"/>
    <property type="evidence" value="ECO:0007669"/>
    <property type="project" value="UniProtKB-UniRule"/>
</dbReference>
<feature type="transmembrane region" description="Helical" evidence="9">
    <location>
        <begin position="386"/>
        <end position="410"/>
    </location>
</feature>
<evidence type="ECO:0000313" key="11">
    <source>
        <dbReference type="EMBL" id="AMC93095.1"/>
    </source>
</evidence>
<gene>
    <name evidence="11" type="ORF">AOC36_03615</name>
</gene>
<evidence type="ECO:0000256" key="2">
    <source>
        <dbReference type="ARBA" id="ARBA00022448"/>
    </source>
</evidence>
<dbReference type="PIRSF" id="PIRSF006351">
    <property type="entry name" value="PTS_EIIC-Cellobiose"/>
    <property type="match status" value="1"/>
</dbReference>
<protein>
    <recommendedName>
        <fullName evidence="8">Permease IIC component</fullName>
    </recommendedName>
</protein>
<keyword evidence="2 8" id="KW-0813">Transport</keyword>
<feature type="transmembrane region" description="Helical" evidence="9">
    <location>
        <begin position="98"/>
        <end position="116"/>
    </location>
</feature>
<dbReference type="GO" id="GO:1901264">
    <property type="term" value="P:carbohydrate derivative transport"/>
    <property type="evidence" value="ECO:0007669"/>
    <property type="project" value="TreeGrafter"/>
</dbReference>
<keyword evidence="6 9" id="KW-1133">Transmembrane helix</keyword>
<evidence type="ECO:0000256" key="3">
    <source>
        <dbReference type="ARBA" id="ARBA00022475"/>
    </source>
</evidence>
<evidence type="ECO:0000256" key="5">
    <source>
        <dbReference type="ARBA" id="ARBA00022692"/>
    </source>
</evidence>
<dbReference type="GO" id="GO:0009401">
    <property type="term" value="P:phosphoenolpyruvate-dependent sugar phosphotransferase system"/>
    <property type="evidence" value="ECO:0007669"/>
    <property type="project" value="InterPro"/>
</dbReference>